<dbReference type="Proteomes" id="UP000626844">
    <property type="component" value="Unassembled WGS sequence"/>
</dbReference>
<gene>
    <name evidence="2" type="ORF">IC621_07755</name>
</gene>
<reference evidence="2" key="1">
    <citation type="submission" date="2020-09" db="EMBL/GenBank/DDBJ databases">
        <title>A novel bacterium of genus Bacillus, isolated from South China Sea.</title>
        <authorList>
            <person name="Huang H."/>
            <person name="Mo K."/>
            <person name="Hu Y."/>
        </authorList>
    </citation>
    <scope>NUCLEOTIDE SEQUENCE</scope>
    <source>
        <strain evidence="2">IB182487</strain>
    </source>
</reference>
<evidence type="ECO:0000256" key="1">
    <source>
        <dbReference type="SAM" id="Phobius"/>
    </source>
</evidence>
<proteinExistence type="predicted"/>
<comment type="caution">
    <text evidence="2">The sequence shown here is derived from an EMBL/GenBank/DDBJ whole genome shotgun (WGS) entry which is preliminary data.</text>
</comment>
<evidence type="ECO:0000313" key="3">
    <source>
        <dbReference type="Proteomes" id="UP000626844"/>
    </source>
</evidence>
<keyword evidence="1" id="KW-0472">Membrane</keyword>
<feature type="transmembrane region" description="Helical" evidence="1">
    <location>
        <begin position="7"/>
        <end position="32"/>
    </location>
</feature>
<keyword evidence="1" id="KW-0812">Transmembrane</keyword>
<dbReference type="AlphaFoldDB" id="A0A926RX02"/>
<organism evidence="2 3">
    <name type="scientific">Metabacillus arenae</name>
    <dbReference type="NCBI Taxonomy" id="2771434"/>
    <lineage>
        <taxon>Bacteria</taxon>
        <taxon>Bacillati</taxon>
        <taxon>Bacillota</taxon>
        <taxon>Bacilli</taxon>
        <taxon>Bacillales</taxon>
        <taxon>Bacillaceae</taxon>
        <taxon>Metabacillus</taxon>
    </lineage>
</organism>
<name>A0A926RX02_9BACI</name>
<keyword evidence="1" id="KW-1133">Transmembrane helix</keyword>
<evidence type="ECO:0000313" key="2">
    <source>
        <dbReference type="EMBL" id="MBD1380120.1"/>
    </source>
</evidence>
<feature type="transmembrane region" description="Helical" evidence="1">
    <location>
        <begin position="38"/>
        <end position="61"/>
    </location>
</feature>
<sequence length="95" mass="10392">MLKNKENLIAVSLVFMGWIIIAAALIAGATFGNELGEINWFTFLCWSLAGISLGLVLLGLAEIVEFLNIISDRIREDKPHSNSQQVSASEDVSEK</sequence>
<dbReference type="RefSeq" id="WP_191157417.1">
    <property type="nucleotide sequence ID" value="NZ_JACXAI010000007.1"/>
</dbReference>
<protein>
    <submittedName>
        <fullName evidence="2">Uncharacterized protein</fullName>
    </submittedName>
</protein>
<accession>A0A926RX02</accession>
<keyword evidence="3" id="KW-1185">Reference proteome</keyword>
<dbReference type="EMBL" id="JACXAI010000007">
    <property type="protein sequence ID" value="MBD1380120.1"/>
    <property type="molecule type" value="Genomic_DNA"/>
</dbReference>